<organism evidence="1 2">
    <name type="scientific">Enterocloster clostridioformis</name>
    <dbReference type="NCBI Taxonomy" id="1531"/>
    <lineage>
        <taxon>Bacteria</taxon>
        <taxon>Bacillati</taxon>
        <taxon>Bacillota</taxon>
        <taxon>Clostridia</taxon>
        <taxon>Lachnospirales</taxon>
        <taxon>Lachnospiraceae</taxon>
        <taxon>Enterocloster</taxon>
    </lineage>
</organism>
<accession>A0A829WNJ2</accession>
<sequence>MQLYVQMRVQLCPHGSGQIKETAKLTILRSSCYNRVIRRHLGGMERIRREFKTDCILETFTGT</sequence>
<comment type="caution">
    <text evidence="1">The sequence shown here is derived from an EMBL/GenBank/DDBJ whole genome shotgun (WGS) entry which is preliminary data.</text>
</comment>
<name>A0A829WNJ2_9FIRM</name>
<evidence type="ECO:0000313" key="1">
    <source>
        <dbReference type="EMBL" id="GEA39040.1"/>
    </source>
</evidence>
<dbReference type="EMBL" id="BJLB01000001">
    <property type="protein sequence ID" value="GEA39040.1"/>
    <property type="molecule type" value="Genomic_DNA"/>
</dbReference>
<dbReference type="Proteomes" id="UP000315200">
    <property type="component" value="Unassembled WGS sequence"/>
</dbReference>
<gene>
    <name evidence="1" type="ORF">Ccl03g_47530</name>
</gene>
<proteinExistence type="predicted"/>
<reference evidence="1 2" key="1">
    <citation type="submission" date="2019-06" db="EMBL/GenBank/DDBJ databases">
        <title>Draft genome sequence of [Clostridium] clostridioforme NBRC 113352.</title>
        <authorList>
            <person name="Miura T."/>
            <person name="Furukawa M."/>
            <person name="Shimamura M."/>
            <person name="Ohyama Y."/>
            <person name="Yamazoe A."/>
            <person name="Kawasaki H."/>
        </authorList>
    </citation>
    <scope>NUCLEOTIDE SEQUENCE [LARGE SCALE GENOMIC DNA]</scope>
    <source>
        <strain evidence="1 2">NBRC 113352</strain>
    </source>
</reference>
<evidence type="ECO:0000313" key="2">
    <source>
        <dbReference type="Proteomes" id="UP000315200"/>
    </source>
</evidence>
<protein>
    <submittedName>
        <fullName evidence="1">Uncharacterized protein</fullName>
    </submittedName>
</protein>
<dbReference type="AlphaFoldDB" id="A0A829WNJ2"/>